<evidence type="ECO:0000313" key="2">
    <source>
        <dbReference type="Proteomes" id="UP001596298"/>
    </source>
</evidence>
<keyword evidence="2" id="KW-1185">Reference proteome</keyword>
<protein>
    <recommendedName>
        <fullName evidence="3">MarR family transcriptional regulator</fullName>
    </recommendedName>
</protein>
<dbReference type="RefSeq" id="WP_382403297.1">
    <property type="nucleotide sequence ID" value="NZ_JBHSWH010000001.1"/>
</dbReference>
<comment type="caution">
    <text evidence="1">The sequence shown here is derived from an EMBL/GenBank/DDBJ whole genome shotgun (WGS) entry which is preliminary data.</text>
</comment>
<accession>A0ABW2AJW1</accession>
<dbReference type="Gene3D" id="6.10.140.850">
    <property type="match status" value="1"/>
</dbReference>
<organism evidence="1 2">
    <name type="scientific">Flexivirga alba</name>
    <dbReference type="NCBI Taxonomy" id="702742"/>
    <lineage>
        <taxon>Bacteria</taxon>
        <taxon>Bacillati</taxon>
        <taxon>Actinomycetota</taxon>
        <taxon>Actinomycetes</taxon>
        <taxon>Micrococcales</taxon>
        <taxon>Dermacoccaceae</taxon>
        <taxon>Flexivirga</taxon>
    </lineage>
</organism>
<proteinExistence type="predicted"/>
<name>A0ABW2AJW1_9MICO</name>
<dbReference type="EMBL" id="JBHSWH010000001">
    <property type="protein sequence ID" value="MFC6706616.1"/>
    <property type="molecule type" value="Genomic_DNA"/>
</dbReference>
<evidence type="ECO:0000313" key="1">
    <source>
        <dbReference type="EMBL" id="MFC6706616.1"/>
    </source>
</evidence>
<dbReference type="Proteomes" id="UP001596298">
    <property type="component" value="Unassembled WGS sequence"/>
</dbReference>
<evidence type="ECO:0008006" key="3">
    <source>
        <dbReference type="Google" id="ProtNLM"/>
    </source>
</evidence>
<reference evidence="2" key="1">
    <citation type="journal article" date="2019" name="Int. J. Syst. Evol. Microbiol.">
        <title>The Global Catalogue of Microorganisms (GCM) 10K type strain sequencing project: providing services to taxonomists for standard genome sequencing and annotation.</title>
        <authorList>
            <consortium name="The Broad Institute Genomics Platform"/>
            <consortium name="The Broad Institute Genome Sequencing Center for Infectious Disease"/>
            <person name="Wu L."/>
            <person name="Ma J."/>
        </authorList>
    </citation>
    <scope>NUCLEOTIDE SEQUENCE [LARGE SCALE GENOMIC DNA]</scope>
    <source>
        <strain evidence="2">CCUG 58127</strain>
    </source>
</reference>
<gene>
    <name evidence="1" type="ORF">ACFQDH_15460</name>
</gene>
<sequence length="50" mass="5285">MGEALAEAKDRSAVLVRLVEEMDPVESAELRTLLEAARSDRSGPDSGGAQ</sequence>